<evidence type="ECO:0000256" key="2">
    <source>
        <dbReference type="SAM" id="Phobius"/>
    </source>
</evidence>
<accession>A0A1S8WS79</accession>
<dbReference type="Proteomes" id="UP000243686">
    <property type="component" value="Unassembled WGS sequence"/>
</dbReference>
<feature type="transmembrane region" description="Helical" evidence="2">
    <location>
        <begin position="318"/>
        <end position="346"/>
    </location>
</feature>
<keyword evidence="3" id="KW-0732">Signal</keyword>
<evidence type="ECO:0000313" key="5">
    <source>
        <dbReference type="Proteomes" id="UP000243686"/>
    </source>
</evidence>
<feature type="transmembrane region" description="Helical" evidence="2">
    <location>
        <begin position="652"/>
        <end position="676"/>
    </location>
</feature>
<dbReference type="EMBL" id="KV895585">
    <property type="protein sequence ID" value="OON17288.1"/>
    <property type="molecule type" value="Genomic_DNA"/>
</dbReference>
<evidence type="ECO:0008006" key="6">
    <source>
        <dbReference type="Google" id="ProtNLM"/>
    </source>
</evidence>
<proteinExistence type="predicted"/>
<feature type="transmembrane region" description="Helical" evidence="2">
    <location>
        <begin position="281"/>
        <end position="306"/>
    </location>
</feature>
<sequence>MGVITGVLVIFLALCLPLVYVSISSLVAGIDGKAKEGESSGLKNTVHVVVNETSLFLKDIPVRGRRVTTDLLVYLQTDLTRSLSKLVKDILKELLVRYNVRKLMDEATTLSSGVSRLQTLIDFVKSTKTEIVNGIKELKKKMDLLQKKLQTDMEQLCGHLQTPQRDQCNKLLEKIKAMKLDFNETHITLSDDLIQIISTFGTNLTAVLNKLTNLETKLDEQIESTISQIESSFNLTQELQPMLQLWDNLGTEVSDPVIQQLNEVEPTVDEALTTAAKFTKIGGFIILVLFTVVLIIILVFGIIAAVQAAKDSHGPKCCLCCGLILPVVFCFLIPLLVLICGVFVLLSGIITNEGCRYVGNPSGVVVTDGILNLYLKFLWPQLLSDKFVDPSISVMLDIPVPEDVLDGILMKCKSSETRDPGLLPSLGVDHFLNATAVTEQPEYKKAITDAEEVLVTKIRDFDFASVIPDNVNEIEKLIQELEKILGSTTYEPAIKELEKVLKYTKDVTALLDQLEEFIRKIHEPQSTKTVEATIHDMRQVLREAAGLNDKIMELINAFKAMQDTKQLVQEVQQFGQTLKEVVAKLQDKEQLEAPIREVYKSGVDETTNILITLLEKSSSGYARNVLKCGNINAIVTSVIGATCVSDGLINRLGGFFFMMLLYLCPLLLTVLFYQIFLRQSAKS</sequence>
<feature type="chain" id="PRO_5012210551" description="Prominin" evidence="3">
    <location>
        <begin position="22"/>
        <end position="683"/>
    </location>
</feature>
<feature type="coiled-coil region" evidence="1">
    <location>
        <begin position="128"/>
        <end position="155"/>
    </location>
</feature>
<evidence type="ECO:0000313" key="4">
    <source>
        <dbReference type="EMBL" id="OON17288.1"/>
    </source>
</evidence>
<keyword evidence="1" id="KW-0175">Coiled coil</keyword>
<keyword evidence="2" id="KW-0472">Membrane</keyword>
<gene>
    <name evidence="4" type="ORF">X801_06875</name>
</gene>
<evidence type="ECO:0000256" key="3">
    <source>
        <dbReference type="SAM" id="SignalP"/>
    </source>
</evidence>
<protein>
    <recommendedName>
        <fullName evidence="6">Prominin</fullName>
    </recommendedName>
</protein>
<keyword evidence="2" id="KW-0812">Transmembrane</keyword>
<keyword evidence="5" id="KW-1185">Reference proteome</keyword>
<keyword evidence="2" id="KW-1133">Transmembrane helix</keyword>
<feature type="signal peptide" evidence="3">
    <location>
        <begin position="1"/>
        <end position="21"/>
    </location>
</feature>
<evidence type="ECO:0000256" key="1">
    <source>
        <dbReference type="SAM" id="Coils"/>
    </source>
</evidence>
<name>A0A1S8WS79_OPIVI</name>
<reference evidence="4 5" key="1">
    <citation type="submission" date="2015-03" db="EMBL/GenBank/DDBJ databases">
        <title>Draft genome of the nematode, Opisthorchis viverrini.</title>
        <authorList>
            <person name="Mitreva M."/>
        </authorList>
    </citation>
    <scope>NUCLEOTIDE SEQUENCE [LARGE SCALE GENOMIC DNA]</scope>
    <source>
        <strain evidence="4">Khon Kaen</strain>
    </source>
</reference>
<dbReference type="AlphaFoldDB" id="A0A1S8WS79"/>
<organism evidence="4 5">
    <name type="scientific">Opisthorchis viverrini</name>
    <name type="common">Southeast Asian liver fluke</name>
    <dbReference type="NCBI Taxonomy" id="6198"/>
    <lineage>
        <taxon>Eukaryota</taxon>
        <taxon>Metazoa</taxon>
        <taxon>Spiralia</taxon>
        <taxon>Lophotrochozoa</taxon>
        <taxon>Platyhelminthes</taxon>
        <taxon>Trematoda</taxon>
        <taxon>Digenea</taxon>
        <taxon>Opisthorchiida</taxon>
        <taxon>Opisthorchiata</taxon>
        <taxon>Opisthorchiidae</taxon>
        <taxon>Opisthorchis</taxon>
    </lineage>
</organism>